<dbReference type="PANTHER" id="PTHR35149:SF2">
    <property type="entry name" value="DUF262 DOMAIN-CONTAINING PROTEIN"/>
    <property type="match status" value="1"/>
</dbReference>
<dbReference type="EMBL" id="CP028108">
    <property type="protein sequence ID" value="AVQ25374.1"/>
    <property type="molecule type" value="Genomic_DNA"/>
</dbReference>
<dbReference type="Proteomes" id="UP000241472">
    <property type="component" value="Chromosome"/>
</dbReference>
<evidence type="ECO:0000259" key="2">
    <source>
        <dbReference type="Pfam" id="PF07510"/>
    </source>
</evidence>
<dbReference type="PANTHER" id="PTHR35149">
    <property type="entry name" value="SLL5132 PROTEIN"/>
    <property type="match status" value="1"/>
</dbReference>
<feature type="domain" description="GmrSD restriction endonucleases C-terminal" evidence="2">
    <location>
        <begin position="411"/>
        <end position="540"/>
    </location>
</feature>
<dbReference type="Pfam" id="PF03235">
    <property type="entry name" value="GmrSD_N"/>
    <property type="match status" value="1"/>
</dbReference>
<gene>
    <name evidence="3" type="ORF">C4N17_06495</name>
</gene>
<accession>A0AAD0HUS1</accession>
<dbReference type="KEGG" id="fpei:C4N17_06495"/>
<feature type="domain" description="GmrSD restriction endonucleases N-terminal" evidence="1">
    <location>
        <begin position="9"/>
        <end position="222"/>
    </location>
</feature>
<dbReference type="InterPro" id="IPR004919">
    <property type="entry name" value="GmrSD_N"/>
</dbReference>
<dbReference type="AlphaFoldDB" id="A0AAD0HUS1"/>
<sequence>MQPYKARVIRDLIGKSRRVFKIPVYQRNYDWKNSQCKKLFQDILKAYDKDKDHFMGTMVYLKITDSSQLEEVLIIDGQQRITSIYILLKSLYDYAKKEKNFKLEDIIKDYLFNKKYEESHKLKLKPIKSDNEQLNYLMKNEFDELSKESNIYQNYILFESLIEEAISKNYTIEDILEGIEKLEVVEIVLDSSQGDEAQVIFESINSTGLELSVADLIRNYLLMDDKKQEFLFEEYWLKIEKMVGYDNLEEFFLHFLNSKLSDITLYKNIYPKFKTYYEKNFVTHEEILILLKKYAYYYSAFIGRNNKYSIEIMECLNNFNIINQTTIYPFLLLLFDDFETQKINEVEMLKILKFLLSYTVRRIICEIPSNSLRGFYKSLYSRTIKSNQKDYYYKIVSFFENIKTRDKIIGDKEFKNALIYKPLYKKPICKFILSSIENSTKEKIDILNLTIEHILPQKENSIVWKEEIGSNYKNIYELYLHTLGNLTITGLNSELGAKPFLEKKKIISENSKANILNQLILKSNVWNEEKILKRAEFLANKILKIFEYEKVKLKLNSDEEEIYNLDSNINVTNTKPECFIFRGEKINVKSYSQMLEKFLELIYDLDFKILIKLAKNNFSLPQAKNTYITYNKEKLRQPREIVKTGIFFETNLNSTLIIYFIRQVIQDSTEFDTSEFEFILKQ</sequence>
<dbReference type="Pfam" id="PF07510">
    <property type="entry name" value="GmrSD_C"/>
    <property type="match status" value="1"/>
</dbReference>
<evidence type="ECO:0000313" key="4">
    <source>
        <dbReference type="Proteomes" id="UP000241472"/>
    </source>
</evidence>
<protein>
    <submittedName>
        <fullName evidence="3">DUF262 domain-containing protein</fullName>
    </submittedName>
</protein>
<dbReference type="RefSeq" id="WP_008793204.1">
    <property type="nucleotide sequence ID" value="NZ_CABKNO010000001.1"/>
</dbReference>
<name>A0AAD0HUS1_9FUSO</name>
<organism evidence="3 4">
    <name type="scientific">Fusobacterium periodonticum</name>
    <dbReference type="NCBI Taxonomy" id="860"/>
    <lineage>
        <taxon>Bacteria</taxon>
        <taxon>Fusobacteriati</taxon>
        <taxon>Fusobacteriota</taxon>
        <taxon>Fusobacteriia</taxon>
        <taxon>Fusobacteriales</taxon>
        <taxon>Fusobacteriaceae</taxon>
        <taxon>Fusobacterium</taxon>
    </lineage>
</organism>
<dbReference type="InterPro" id="IPR011089">
    <property type="entry name" value="GmrSD_C"/>
</dbReference>
<evidence type="ECO:0000259" key="1">
    <source>
        <dbReference type="Pfam" id="PF03235"/>
    </source>
</evidence>
<evidence type="ECO:0000313" key="3">
    <source>
        <dbReference type="EMBL" id="AVQ25374.1"/>
    </source>
</evidence>
<reference evidence="3 4" key="1">
    <citation type="submission" date="2018-03" db="EMBL/GenBank/DDBJ databases">
        <title>Complete Fusobacterium genomes using hybrid Minion sequencing.</title>
        <authorList>
            <person name="Slade D.J."/>
            <person name="Lahmers K."/>
        </authorList>
    </citation>
    <scope>NUCLEOTIDE SEQUENCE [LARGE SCALE GENOMIC DNA]</scope>
    <source>
        <strain evidence="3 4">2_1_31</strain>
    </source>
</reference>
<proteinExistence type="predicted"/>